<gene>
    <name evidence="1" type="ORF">FGO68_gene3871</name>
</gene>
<sequence>MTYLEYKHTQTLLYRVSKDFRHRLIKSLSTFQQEKLANSKSVKVSLDYNINQLDSIEISEDTLNEIRVCSILGLDLEIKLFMTSNNFSKGKALISNKTSNASKMWGIYIFVSMIMMCLKLNSKT</sequence>
<organism evidence="1 2">
    <name type="scientific">Halteria grandinella</name>
    <dbReference type="NCBI Taxonomy" id="5974"/>
    <lineage>
        <taxon>Eukaryota</taxon>
        <taxon>Sar</taxon>
        <taxon>Alveolata</taxon>
        <taxon>Ciliophora</taxon>
        <taxon>Intramacronucleata</taxon>
        <taxon>Spirotrichea</taxon>
        <taxon>Stichotrichia</taxon>
        <taxon>Sporadotrichida</taxon>
        <taxon>Halteriidae</taxon>
        <taxon>Halteria</taxon>
    </lineage>
</organism>
<keyword evidence="2" id="KW-1185">Reference proteome</keyword>
<reference evidence="1" key="1">
    <citation type="submission" date="2019-06" db="EMBL/GenBank/DDBJ databases">
        <authorList>
            <person name="Zheng W."/>
        </authorList>
    </citation>
    <scope>NUCLEOTIDE SEQUENCE</scope>
    <source>
        <strain evidence="1">QDHG01</strain>
    </source>
</reference>
<protein>
    <submittedName>
        <fullName evidence="1">Uncharacterized protein</fullName>
    </submittedName>
</protein>
<dbReference type="AlphaFoldDB" id="A0A8J8SXD2"/>
<accession>A0A8J8SXD2</accession>
<proteinExistence type="predicted"/>
<comment type="caution">
    <text evidence="1">The sequence shown here is derived from an EMBL/GenBank/DDBJ whole genome shotgun (WGS) entry which is preliminary data.</text>
</comment>
<dbReference type="EMBL" id="RRYP01017377">
    <property type="protein sequence ID" value="TNV74150.1"/>
    <property type="molecule type" value="Genomic_DNA"/>
</dbReference>
<dbReference type="Proteomes" id="UP000785679">
    <property type="component" value="Unassembled WGS sequence"/>
</dbReference>
<evidence type="ECO:0000313" key="2">
    <source>
        <dbReference type="Proteomes" id="UP000785679"/>
    </source>
</evidence>
<evidence type="ECO:0000313" key="1">
    <source>
        <dbReference type="EMBL" id="TNV74150.1"/>
    </source>
</evidence>
<name>A0A8J8SXD2_HALGN</name>